<dbReference type="OrthoDB" id="238316at2759"/>
<dbReference type="GO" id="GO:0000049">
    <property type="term" value="F:tRNA binding"/>
    <property type="evidence" value="ECO:0007669"/>
    <property type="project" value="InterPro"/>
</dbReference>
<keyword evidence="5" id="KW-0030">Aminoacyl-tRNA synthetase</keyword>
<evidence type="ECO:0000256" key="4">
    <source>
        <dbReference type="ARBA" id="ARBA00022917"/>
    </source>
</evidence>
<dbReference type="SUPFAM" id="SSF55681">
    <property type="entry name" value="Class II aaRS and biotin synthetases"/>
    <property type="match status" value="1"/>
</dbReference>
<keyword evidence="2" id="KW-0547">Nucleotide-binding</keyword>
<dbReference type="GO" id="GO:0005524">
    <property type="term" value="F:ATP binding"/>
    <property type="evidence" value="ECO:0007669"/>
    <property type="project" value="UniProtKB-KW"/>
</dbReference>
<dbReference type="InterPro" id="IPR045864">
    <property type="entry name" value="aa-tRNA-synth_II/BPL/LPL"/>
</dbReference>
<keyword evidence="3" id="KW-0067">ATP-binding</keyword>
<keyword evidence="1" id="KW-0436">Ligase</keyword>
<name>A0A1X7TUJ6_AMPQE</name>
<evidence type="ECO:0000256" key="1">
    <source>
        <dbReference type="ARBA" id="ARBA00022598"/>
    </source>
</evidence>
<dbReference type="GO" id="GO:0043039">
    <property type="term" value="P:tRNA aminoacylation"/>
    <property type="evidence" value="ECO:0007669"/>
    <property type="project" value="InterPro"/>
</dbReference>
<dbReference type="STRING" id="400682.A0A1X7TUJ6"/>
<dbReference type="AlphaFoldDB" id="A0A1X7TUJ6"/>
<dbReference type="EnsemblMetazoa" id="Aqu2.1.18922_001">
    <property type="protein sequence ID" value="Aqu2.1.18922_001"/>
    <property type="gene ID" value="Aqu2.1.18922"/>
</dbReference>
<dbReference type="Gene3D" id="3.30.930.10">
    <property type="entry name" value="Bira Bifunctional Protein, Domain 2"/>
    <property type="match status" value="1"/>
</dbReference>
<sequence length="301" mass="34998">MMWRKLGDLNCLEAILQFECFGNKQNYENELKNCKLTNDNQIFIEWNNPVSSYLLKLPPDILNRIAYLIKEEVFIRVGNFSVRPSGPHPVGFLDILCGYSDLLHLQECLKPVTIPVELKCKTADTNEKFRYFIDAMQYFSLEKAVINTSEVTLYSKVVPILWMVTKDMPEYIHLRVALGIPGLGSIIRDYHVYKEIWEAEMLNYQYDWKLEEAQKNIFRTHTTAVSTRMLYKLGQQLIVFFYNETLDAIHLAEFHQIEVVVADYNLTLGDLMGVLYAFFSKMVPPKFSAIRYHVLPQAVGV</sequence>
<organism evidence="7">
    <name type="scientific">Amphimedon queenslandica</name>
    <name type="common">Sponge</name>
    <dbReference type="NCBI Taxonomy" id="400682"/>
    <lineage>
        <taxon>Eukaryota</taxon>
        <taxon>Metazoa</taxon>
        <taxon>Porifera</taxon>
        <taxon>Demospongiae</taxon>
        <taxon>Heteroscleromorpha</taxon>
        <taxon>Haplosclerida</taxon>
        <taxon>Niphatidae</taxon>
        <taxon>Amphimedon</taxon>
    </lineage>
</organism>
<evidence type="ECO:0000259" key="6">
    <source>
        <dbReference type="Pfam" id="PF01409"/>
    </source>
</evidence>
<dbReference type="InParanoid" id="A0A1X7TUJ6"/>
<dbReference type="eggNOG" id="KOG2784">
    <property type="taxonomic scope" value="Eukaryota"/>
</dbReference>
<evidence type="ECO:0000313" key="7">
    <source>
        <dbReference type="EnsemblMetazoa" id="Aqu2.1.18922_001"/>
    </source>
</evidence>
<dbReference type="GO" id="GO:0006412">
    <property type="term" value="P:translation"/>
    <property type="evidence" value="ECO:0007669"/>
    <property type="project" value="UniProtKB-KW"/>
</dbReference>
<evidence type="ECO:0000256" key="3">
    <source>
        <dbReference type="ARBA" id="ARBA00022840"/>
    </source>
</evidence>
<dbReference type="GO" id="GO:0004812">
    <property type="term" value="F:aminoacyl-tRNA ligase activity"/>
    <property type="evidence" value="ECO:0007669"/>
    <property type="project" value="UniProtKB-KW"/>
</dbReference>
<keyword evidence="4" id="KW-0648">Protein biosynthesis</keyword>
<reference evidence="7" key="1">
    <citation type="submission" date="2017-05" db="UniProtKB">
        <authorList>
            <consortium name="EnsemblMetazoa"/>
        </authorList>
    </citation>
    <scope>IDENTIFICATION</scope>
</reference>
<evidence type="ECO:0000256" key="5">
    <source>
        <dbReference type="ARBA" id="ARBA00023146"/>
    </source>
</evidence>
<dbReference type="Pfam" id="PF01409">
    <property type="entry name" value="tRNA-synt_2d"/>
    <property type="match status" value="1"/>
</dbReference>
<evidence type="ECO:0000256" key="2">
    <source>
        <dbReference type="ARBA" id="ARBA00022741"/>
    </source>
</evidence>
<proteinExistence type="predicted"/>
<accession>A0A1X7TUJ6</accession>
<protein>
    <recommendedName>
        <fullName evidence="6">Phenylalanyl-tRNA synthetase domain-containing protein</fullName>
    </recommendedName>
</protein>
<dbReference type="InterPro" id="IPR002319">
    <property type="entry name" value="Phenylalanyl-tRNA_Synthase"/>
</dbReference>
<feature type="domain" description="Phenylalanyl-tRNA synthetase" evidence="6">
    <location>
        <begin position="212"/>
        <end position="286"/>
    </location>
</feature>